<name>A0A2U3AKN8_9BACL</name>
<protein>
    <submittedName>
        <fullName evidence="2">Uncharacterized protein</fullName>
    </submittedName>
</protein>
<dbReference type="AlphaFoldDB" id="A0A2U3AKN8"/>
<keyword evidence="1" id="KW-0732">Signal</keyword>
<comment type="caution">
    <text evidence="2">The sequence shown here is derived from an EMBL/GenBank/DDBJ whole genome shotgun (WGS) entry which is preliminary data.</text>
</comment>
<proteinExistence type="predicted"/>
<gene>
    <name evidence="2" type="ORF">DEX24_10025</name>
</gene>
<evidence type="ECO:0000313" key="3">
    <source>
        <dbReference type="Proteomes" id="UP000245938"/>
    </source>
</evidence>
<evidence type="ECO:0000313" key="2">
    <source>
        <dbReference type="EMBL" id="PWI25074.1"/>
    </source>
</evidence>
<sequence length="236" mass="25959">MKKIMIAIMTVTMFLLPTFCVEALSKSTIMPAEVLQKSIKKSIATPIAIVLPQRIPVAKNPYITAKTTSTATSYKVVYYALKKPTTVNSPQALHASKKDAILRITAKKYHSQAMAMKKIESVNHFTAAGKVIAIMPTVKGYQDAGAGSQWTSWKMGRWSLTSHTTTNRPTADVTRAQQIIRYLQKHQLPIPRQNGVVIIGEDGQKNAVIWQNGAVVYTLDYTAKALDVIQAATSLN</sequence>
<dbReference type="OrthoDB" id="2138638at2"/>
<feature type="signal peptide" evidence="1">
    <location>
        <begin position="1"/>
        <end position="23"/>
    </location>
</feature>
<reference evidence="2 3" key="1">
    <citation type="submission" date="2018-05" db="EMBL/GenBank/DDBJ databases">
        <title>Kurthia sibirica genome sequence.</title>
        <authorList>
            <person name="Maclea K.S."/>
            <person name="Goen A.E."/>
        </authorList>
    </citation>
    <scope>NUCLEOTIDE SEQUENCE [LARGE SCALE GENOMIC DNA]</scope>
    <source>
        <strain evidence="2 3">ATCC 49154</strain>
    </source>
</reference>
<dbReference type="Proteomes" id="UP000245938">
    <property type="component" value="Unassembled WGS sequence"/>
</dbReference>
<feature type="chain" id="PRO_5015700481" evidence="1">
    <location>
        <begin position="24"/>
        <end position="236"/>
    </location>
</feature>
<evidence type="ECO:0000256" key="1">
    <source>
        <dbReference type="SAM" id="SignalP"/>
    </source>
</evidence>
<organism evidence="2 3">
    <name type="scientific">Kurthia sibirica</name>
    <dbReference type="NCBI Taxonomy" id="202750"/>
    <lineage>
        <taxon>Bacteria</taxon>
        <taxon>Bacillati</taxon>
        <taxon>Bacillota</taxon>
        <taxon>Bacilli</taxon>
        <taxon>Bacillales</taxon>
        <taxon>Caryophanaceae</taxon>
        <taxon>Kurthia</taxon>
    </lineage>
</organism>
<keyword evidence="3" id="KW-1185">Reference proteome</keyword>
<dbReference type="RefSeq" id="WP_109306300.1">
    <property type="nucleotide sequence ID" value="NZ_BJUF01000023.1"/>
</dbReference>
<dbReference type="EMBL" id="QFVR01000012">
    <property type="protein sequence ID" value="PWI25074.1"/>
    <property type="molecule type" value="Genomic_DNA"/>
</dbReference>
<accession>A0A2U3AKN8</accession>